<name>A0A383VHW0_TETOB</name>
<keyword evidence="3" id="KW-1185">Reference proteome</keyword>
<evidence type="ECO:0000313" key="2">
    <source>
        <dbReference type="EMBL" id="SZX64332.1"/>
    </source>
</evidence>
<dbReference type="InterPro" id="IPR021109">
    <property type="entry name" value="Peptidase_aspartic_dom_sf"/>
</dbReference>
<dbReference type="AlphaFoldDB" id="A0A383VHW0"/>
<evidence type="ECO:0000313" key="3">
    <source>
        <dbReference type="Proteomes" id="UP000256970"/>
    </source>
</evidence>
<reference evidence="2 3" key="1">
    <citation type="submission" date="2016-10" db="EMBL/GenBank/DDBJ databases">
        <authorList>
            <person name="Cai Z."/>
        </authorList>
    </citation>
    <scope>NUCLEOTIDE SEQUENCE [LARGE SCALE GENOMIC DNA]</scope>
</reference>
<feature type="signal peptide" evidence="1">
    <location>
        <begin position="1"/>
        <end position="18"/>
    </location>
</feature>
<evidence type="ECO:0008006" key="4">
    <source>
        <dbReference type="Google" id="ProtNLM"/>
    </source>
</evidence>
<dbReference type="Proteomes" id="UP000256970">
    <property type="component" value="Unassembled WGS sequence"/>
</dbReference>
<protein>
    <recommendedName>
        <fullName evidence="4">Peptidase A1 domain-containing protein</fullName>
    </recommendedName>
</protein>
<feature type="chain" id="PRO_5016756025" description="Peptidase A1 domain-containing protein" evidence="1">
    <location>
        <begin position="19"/>
        <end position="525"/>
    </location>
</feature>
<dbReference type="SUPFAM" id="SSF50630">
    <property type="entry name" value="Acid proteases"/>
    <property type="match status" value="1"/>
</dbReference>
<dbReference type="EMBL" id="FNXT01000408">
    <property type="protein sequence ID" value="SZX64332.1"/>
    <property type="molecule type" value="Genomic_DNA"/>
</dbReference>
<organism evidence="2 3">
    <name type="scientific">Tetradesmus obliquus</name>
    <name type="common">Green alga</name>
    <name type="synonym">Acutodesmus obliquus</name>
    <dbReference type="NCBI Taxonomy" id="3088"/>
    <lineage>
        <taxon>Eukaryota</taxon>
        <taxon>Viridiplantae</taxon>
        <taxon>Chlorophyta</taxon>
        <taxon>core chlorophytes</taxon>
        <taxon>Chlorophyceae</taxon>
        <taxon>CS clade</taxon>
        <taxon>Sphaeropleales</taxon>
        <taxon>Scenedesmaceae</taxon>
        <taxon>Tetradesmus</taxon>
    </lineage>
</organism>
<evidence type="ECO:0000256" key="1">
    <source>
        <dbReference type="SAM" id="SignalP"/>
    </source>
</evidence>
<dbReference type="Gene3D" id="2.40.70.10">
    <property type="entry name" value="Acid Proteases"/>
    <property type="match status" value="1"/>
</dbReference>
<gene>
    <name evidence="2" type="ORF">BQ4739_LOCUS4845</name>
</gene>
<sequence>MGASFLSVVALCFVLASSKVLRAGAASRSSGSYVISVDHQAAGEQPYPRGCNSKQVSITVGTGKAAVNYAFTVDTGSAALLMTCKTPTSTTNCGGSLPASSNYELTPAHTVTGNTCSVANTGIGCLLPDQQCFISEALTGDPGYYNINNGHIAQDTVTVQNVLSGGRLSFKGMFGCAEAYIKCTPEQPDCFSDATQCPAAGASTDGLFAGSCPGSGNGIEAGWTFNVGGAPSAMAVPEQIYQAGLISKKVTGICYQRPQKDASCTNQLKPSSAVVLGPALPRGMNSSQLHSAPLIPAVFPTPTDGSATPYTHTFRSNVISASVPAFNNPSAPLTCGYDGVSVLWDTGAYGQSTVPADAYDAFVAYWQAGYAAAKASALWVDHGWTIEPCTSPSAMCGSNVPDAEHACQQITMPRSSSMQRRAKALLASMYPASIDITLEGGAVAQLPTAFPLSVCSGSRNTATTAVAVCSYVQGASPVGGYFWLAGPWFMGRFVQFDSSAPAAGFPESTGTVYWSDPISSCSFSS</sequence>
<proteinExistence type="predicted"/>
<accession>A0A383VHW0</accession>
<keyword evidence="1" id="KW-0732">Signal</keyword>